<dbReference type="CDD" id="cd07824">
    <property type="entry name" value="SRPBCC_6"/>
    <property type="match status" value="1"/>
</dbReference>
<dbReference type="InterPro" id="IPR023393">
    <property type="entry name" value="START-like_dom_sf"/>
</dbReference>
<dbReference type="RefSeq" id="WP_015882212.1">
    <property type="nucleotide sequence ID" value="NC_012669.1"/>
</dbReference>
<accession>C5C459</accession>
<dbReference type="eggNOG" id="COG3832">
    <property type="taxonomic scope" value="Bacteria"/>
</dbReference>
<dbReference type="Gene3D" id="3.30.530.20">
    <property type="match status" value="1"/>
</dbReference>
<proteinExistence type="predicted"/>
<reference evidence="1 2" key="1">
    <citation type="journal article" date="2009" name="Stand. Genomic Sci.">
        <title>Complete genome sequence of Beutenbergia cavernae type strain (HKI 0122).</title>
        <authorList>
            <person name="Land M."/>
            <person name="Pukall R."/>
            <person name="Abt B."/>
            <person name="Goker M."/>
            <person name="Rohde M."/>
            <person name="Glavina Del Rio T."/>
            <person name="Tice H."/>
            <person name="Copeland A."/>
            <person name="Cheng J.F."/>
            <person name="Lucas S."/>
            <person name="Chen F."/>
            <person name="Nolan M."/>
            <person name="Bruce D."/>
            <person name="Goodwin L."/>
            <person name="Pitluck S."/>
            <person name="Ivanova N."/>
            <person name="Mavromatis K."/>
            <person name="Ovchinnikova G."/>
            <person name="Pati A."/>
            <person name="Chen A."/>
            <person name="Palaniappan K."/>
            <person name="Hauser L."/>
            <person name="Chang Y.J."/>
            <person name="Jefferies C.C."/>
            <person name="Saunders E."/>
            <person name="Brettin T."/>
            <person name="Detter J.C."/>
            <person name="Han C."/>
            <person name="Chain P."/>
            <person name="Bristow J."/>
            <person name="Eisen J.A."/>
            <person name="Markowitz V."/>
            <person name="Hugenholtz P."/>
            <person name="Kyrpides N.C."/>
            <person name="Klenk H.P."/>
            <person name="Lapidus A."/>
        </authorList>
    </citation>
    <scope>NUCLEOTIDE SEQUENCE [LARGE SCALE GENOMIC DNA]</scope>
    <source>
        <strain evidence="2">ATCC BAA-8 / DSM 12333 / NBRC 16432</strain>
    </source>
</reference>
<keyword evidence="2" id="KW-1185">Reference proteome</keyword>
<dbReference type="Pfam" id="PF10604">
    <property type="entry name" value="Polyketide_cyc2"/>
    <property type="match status" value="1"/>
</dbReference>
<dbReference type="InterPro" id="IPR019587">
    <property type="entry name" value="Polyketide_cyclase/dehydratase"/>
</dbReference>
<dbReference type="STRING" id="471853.Bcav_1716"/>
<dbReference type="SUPFAM" id="SSF55961">
    <property type="entry name" value="Bet v1-like"/>
    <property type="match status" value="1"/>
</dbReference>
<dbReference type="EMBL" id="CP001618">
    <property type="protein sequence ID" value="ACQ79972.1"/>
    <property type="molecule type" value="Genomic_DNA"/>
</dbReference>
<dbReference type="Proteomes" id="UP000007962">
    <property type="component" value="Chromosome"/>
</dbReference>
<sequence>MITRRAYALTSRWCVPAPRAACWSQLADPGSWPEWWPHLRSRVLRDGDEAGVGTRGVLVYRSPLGYRLRIGLEVLAADPPERVEFAVVGDLTGRATAQLDEVERDGAAWTSITTRWPVRTTRGWMNAAAPVLAPAFNWAHARVMSAGERGLVRRLTT</sequence>
<name>C5C459_BEUC1</name>
<dbReference type="AlphaFoldDB" id="C5C459"/>
<gene>
    <name evidence="1" type="ordered locus">Bcav_1716</name>
</gene>
<dbReference type="KEGG" id="bcv:Bcav_1716"/>
<dbReference type="HOGENOM" id="CLU_114455_0_0_11"/>
<evidence type="ECO:0000313" key="2">
    <source>
        <dbReference type="Proteomes" id="UP000007962"/>
    </source>
</evidence>
<evidence type="ECO:0000313" key="1">
    <source>
        <dbReference type="EMBL" id="ACQ79972.1"/>
    </source>
</evidence>
<protein>
    <recommendedName>
        <fullName evidence="3">Polyketide cyclase/dehydrase</fullName>
    </recommendedName>
</protein>
<evidence type="ECO:0008006" key="3">
    <source>
        <dbReference type="Google" id="ProtNLM"/>
    </source>
</evidence>
<organism evidence="1 2">
    <name type="scientific">Beutenbergia cavernae (strain ATCC BAA-8 / DSM 12333 / CCUG 43141 / JCM 11478 / NBRC 16432 / NCIMB 13614 / HKI 0122)</name>
    <dbReference type="NCBI Taxonomy" id="471853"/>
    <lineage>
        <taxon>Bacteria</taxon>
        <taxon>Bacillati</taxon>
        <taxon>Actinomycetota</taxon>
        <taxon>Actinomycetes</taxon>
        <taxon>Micrococcales</taxon>
        <taxon>Beutenbergiaceae</taxon>
        <taxon>Beutenbergia</taxon>
    </lineage>
</organism>